<dbReference type="PANTHER" id="PTHR37314:SF4">
    <property type="entry name" value="UPF0700 TRANSMEMBRANE PROTEIN YOAK"/>
    <property type="match status" value="1"/>
</dbReference>
<comment type="caution">
    <text evidence="2">The sequence shown here is derived from an EMBL/GenBank/DDBJ whole genome shotgun (WGS) entry which is preliminary data.</text>
</comment>
<evidence type="ECO:0000313" key="3">
    <source>
        <dbReference type="Proteomes" id="UP001526201"/>
    </source>
</evidence>
<dbReference type="PANTHER" id="PTHR37314">
    <property type="entry name" value="SLR0142 PROTEIN"/>
    <property type="match status" value="1"/>
</dbReference>
<dbReference type="Pfam" id="PF06912">
    <property type="entry name" value="DUF1275"/>
    <property type="match status" value="1"/>
</dbReference>
<sequence length="242" mass="25310">MSTEHENPRPFAHRHLHLWVMMTLTVVTGALDAVGYLGLDRVFTGNMTGNVVILGMGIAAEEGLPVAGPMIALVGYVLGAAMTGRLIRGRVRAWNAVVTTTIWVNAAVLAGVATVLLLVPVSGQSWGGIAAAATIAVVMGAQASIARFLAVTDMTTVVVTSTITSYASETLFKGGLSWFTHRRLWAVVAIFAGALAGGLMMKLHICVPVYVAAVITAGCGGIGHRYWERAAASESRHGLSRG</sequence>
<feature type="transmembrane region" description="Helical" evidence="1">
    <location>
        <begin position="184"/>
        <end position="201"/>
    </location>
</feature>
<feature type="transmembrane region" description="Helical" evidence="1">
    <location>
        <begin position="16"/>
        <end position="35"/>
    </location>
</feature>
<feature type="transmembrane region" description="Helical" evidence="1">
    <location>
        <begin position="125"/>
        <end position="145"/>
    </location>
</feature>
<evidence type="ECO:0000313" key="2">
    <source>
        <dbReference type="EMBL" id="MCV7224475.1"/>
    </source>
</evidence>
<proteinExistence type="predicted"/>
<reference evidence="2 3" key="1">
    <citation type="journal article" date="2022" name="BMC Genomics">
        <title>Comparative genome analysis of mycobacteria focusing on tRNA and non-coding RNA.</title>
        <authorList>
            <person name="Behra P.R.K."/>
            <person name="Pettersson B.M.F."/>
            <person name="Ramesh M."/>
            <person name="Das S."/>
            <person name="Dasgupta S."/>
            <person name="Kirsebom L.A."/>
        </authorList>
    </citation>
    <scope>NUCLEOTIDE SEQUENCE [LARGE SCALE GENOMIC DNA]</scope>
    <source>
        <strain evidence="2 3">DSM 44078</strain>
    </source>
</reference>
<keyword evidence="1" id="KW-0472">Membrane</keyword>
<feature type="transmembrane region" description="Helical" evidence="1">
    <location>
        <begin position="94"/>
        <end position="119"/>
    </location>
</feature>
<dbReference type="InterPro" id="IPR010699">
    <property type="entry name" value="DUF1275"/>
</dbReference>
<gene>
    <name evidence="2" type="ORF">H7J73_00240</name>
</gene>
<dbReference type="Proteomes" id="UP001526201">
    <property type="component" value="Unassembled WGS sequence"/>
</dbReference>
<feature type="transmembrane region" description="Helical" evidence="1">
    <location>
        <begin position="66"/>
        <end position="87"/>
    </location>
</feature>
<protein>
    <submittedName>
        <fullName evidence="2">DUF1275 domain-containing protein</fullName>
    </submittedName>
</protein>
<feature type="transmembrane region" description="Helical" evidence="1">
    <location>
        <begin position="207"/>
        <end position="227"/>
    </location>
</feature>
<feature type="transmembrane region" description="Helical" evidence="1">
    <location>
        <begin position="42"/>
        <end position="60"/>
    </location>
</feature>
<organism evidence="2 3">
    <name type="scientific">Mycolicibacterium komossense</name>
    <dbReference type="NCBI Taxonomy" id="1779"/>
    <lineage>
        <taxon>Bacteria</taxon>
        <taxon>Bacillati</taxon>
        <taxon>Actinomycetota</taxon>
        <taxon>Actinomycetes</taxon>
        <taxon>Mycobacteriales</taxon>
        <taxon>Mycobacteriaceae</taxon>
        <taxon>Mycolicibacterium</taxon>
    </lineage>
</organism>
<name>A0ABT3C4W2_9MYCO</name>
<accession>A0ABT3C4W2</accession>
<keyword evidence="1" id="KW-0812">Transmembrane</keyword>
<dbReference type="RefSeq" id="WP_264065206.1">
    <property type="nucleotide sequence ID" value="NZ_JACKTY010000004.1"/>
</dbReference>
<evidence type="ECO:0000256" key="1">
    <source>
        <dbReference type="SAM" id="Phobius"/>
    </source>
</evidence>
<dbReference type="EMBL" id="JACKTY010000004">
    <property type="protein sequence ID" value="MCV7224475.1"/>
    <property type="molecule type" value="Genomic_DNA"/>
</dbReference>
<keyword evidence="1" id="KW-1133">Transmembrane helix</keyword>
<keyword evidence="3" id="KW-1185">Reference proteome</keyword>